<reference evidence="2 3" key="1">
    <citation type="submission" date="2024-10" db="EMBL/GenBank/DDBJ databases">
        <authorList>
            <person name="Yibar A."/>
            <person name="Saticioglu I.B."/>
            <person name="Duman M."/>
            <person name="Ajmi N."/>
            <person name="Gurler F."/>
            <person name="Ay H."/>
            <person name="Onuk E."/>
            <person name="Guler S."/>
            <person name="Romalde J.L."/>
        </authorList>
    </citation>
    <scope>NUCLEOTIDE SEQUENCE [LARGE SCALE GENOMIC DNA]</scope>
    <source>
        <strain evidence="2 3">1-TCBS-B</strain>
    </source>
</reference>
<protein>
    <submittedName>
        <fullName evidence="2">Phosphopantetheine-binding protein</fullName>
    </submittedName>
</protein>
<evidence type="ECO:0000313" key="2">
    <source>
        <dbReference type="EMBL" id="MFH0259628.1"/>
    </source>
</evidence>
<sequence>MDSEQILELVKEVLELDDITLETELDDDTWDSLAVVTYIALANDRYELVLSPEKVIAAETVKDLYKVERDK</sequence>
<dbReference type="InterPro" id="IPR009081">
    <property type="entry name" value="PP-bd_ACP"/>
</dbReference>
<organism evidence="2 3">
    <name type="scientific">Vibrio barjaei</name>
    <dbReference type="NCBI Taxonomy" id="1676683"/>
    <lineage>
        <taxon>Bacteria</taxon>
        <taxon>Pseudomonadati</taxon>
        <taxon>Pseudomonadota</taxon>
        <taxon>Gammaproteobacteria</taxon>
        <taxon>Vibrionales</taxon>
        <taxon>Vibrionaceae</taxon>
        <taxon>Vibrio</taxon>
    </lineage>
</organism>
<dbReference type="InterPro" id="IPR036736">
    <property type="entry name" value="ACP-like_sf"/>
</dbReference>
<name>A0ABW7IDG6_9VIBR</name>
<dbReference type="RefSeq" id="WP_394628639.1">
    <property type="nucleotide sequence ID" value="NZ_JBIHSF010000005.1"/>
</dbReference>
<comment type="caution">
    <text evidence="2">The sequence shown here is derived from an EMBL/GenBank/DDBJ whole genome shotgun (WGS) entry which is preliminary data.</text>
</comment>
<accession>A0ABW7IDG6</accession>
<dbReference type="SUPFAM" id="SSF47336">
    <property type="entry name" value="ACP-like"/>
    <property type="match status" value="1"/>
</dbReference>
<dbReference type="Pfam" id="PF00550">
    <property type="entry name" value="PP-binding"/>
    <property type="match status" value="1"/>
</dbReference>
<evidence type="ECO:0000313" key="3">
    <source>
        <dbReference type="Proteomes" id="UP001607125"/>
    </source>
</evidence>
<proteinExistence type="predicted"/>
<dbReference type="EMBL" id="JBIHSF010000005">
    <property type="protein sequence ID" value="MFH0259628.1"/>
    <property type="molecule type" value="Genomic_DNA"/>
</dbReference>
<evidence type="ECO:0000259" key="1">
    <source>
        <dbReference type="Pfam" id="PF00550"/>
    </source>
</evidence>
<dbReference type="Proteomes" id="UP001607125">
    <property type="component" value="Unassembled WGS sequence"/>
</dbReference>
<gene>
    <name evidence="2" type="ORF">ACGRH2_04100</name>
</gene>
<feature type="domain" description="Carrier" evidence="1">
    <location>
        <begin position="4"/>
        <end position="65"/>
    </location>
</feature>
<keyword evidence="3" id="KW-1185">Reference proteome</keyword>
<dbReference type="Gene3D" id="1.10.1200.10">
    <property type="entry name" value="ACP-like"/>
    <property type="match status" value="1"/>
</dbReference>